<keyword evidence="2" id="KW-1185">Reference proteome</keyword>
<evidence type="ECO:0000313" key="2">
    <source>
        <dbReference type="Proteomes" id="UP001165064"/>
    </source>
</evidence>
<accession>A0ACB5SVI2</accession>
<evidence type="ECO:0000313" key="1">
    <source>
        <dbReference type="EMBL" id="GME74323.1"/>
    </source>
</evidence>
<dbReference type="EMBL" id="BSXS01000895">
    <property type="protein sequence ID" value="GME74323.1"/>
    <property type="molecule type" value="Genomic_DNA"/>
</dbReference>
<gene>
    <name evidence="1" type="ORF">Amon02_000172700</name>
</gene>
<dbReference type="Proteomes" id="UP001165064">
    <property type="component" value="Unassembled WGS sequence"/>
</dbReference>
<name>A0ACB5SVI2_AMBMO</name>
<reference evidence="1" key="1">
    <citation type="submission" date="2023-04" db="EMBL/GenBank/DDBJ databases">
        <title>Ambrosiozyma monospora NBRC 10751.</title>
        <authorList>
            <person name="Ichikawa N."/>
            <person name="Sato H."/>
            <person name="Tonouchi N."/>
        </authorList>
    </citation>
    <scope>NUCLEOTIDE SEQUENCE</scope>
    <source>
        <strain evidence="1">NBRC 10751</strain>
    </source>
</reference>
<proteinExistence type="predicted"/>
<organism evidence="1 2">
    <name type="scientific">Ambrosiozyma monospora</name>
    <name type="common">Yeast</name>
    <name type="synonym">Endomycopsis monosporus</name>
    <dbReference type="NCBI Taxonomy" id="43982"/>
    <lineage>
        <taxon>Eukaryota</taxon>
        <taxon>Fungi</taxon>
        <taxon>Dikarya</taxon>
        <taxon>Ascomycota</taxon>
        <taxon>Saccharomycotina</taxon>
        <taxon>Pichiomycetes</taxon>
        <taxon>Pichiales</taxon>
        <taxon>Pichiaceae</taxon>
        <taxon>Ambrosiozyma</taxon>
    </lineage>
</organism>
<sequence length="106" mass="12456">MSNTNNNRRSYGNKRYSGQTLYNDLYSYDENDVTTPGESQFRSRETPQQQRAPIHEINPWASSGRQGSDKIQVMLDHHSILQLQKIHNQVLESQVSLQQLERHQDW</sequence>
<comment type="caution">
    <text evidence="1">The sequence shown here is derived from an EMBL/GenBank/DDBJ whole genome shotgun (WGS) entry which is preliminary data.</text>
</comment>
<protein>
    <submittedName>
        <fullName evidence="1">Unnamed protein product</fullName>
    </submittedName>
</protein>